<keyword evidence="1" id="KW-0234">DNA repair</keyword>
<evidence type="ECO:0000313" key="5">
    <source>
        <dbReference type="Proteomes" id="UP000610960"/>
    </source>
</evidence>
<feature type="domain" description="Archaeal Nre N-terminal" evidence="2">
    <location>
        <begin position="19"/>
        <end position="287"/>
    </location>
</feature>
<dbReference type="PANTHER" id="PTHR38136:SF3">
    <property type="entry name" value="DNA REPAIR PROTEIN"/>
    <property type="match status" value="1"/>
</dbReference>
<dbReference type="InterPro" id="IPR033167">
    <property type="entry name" value="Nre"/>
</dbReference>
<dbReference type="Pfam" id="PF04895">
    <property type="entry name" value="Nre_C"/>
    <property type="match status" value="1"/>
</dbReference>
<dbReference type="HAMAP" id="MF_02096">
    <property type="entry name" value="Nre"/>
    <property type="match status" value="1"/>
</dbReference>
<keyword evidence="1" id="KW-0227">DNA damage</keyword>
<evidence type="ECO:0000259" key="3">
    <source>
        <dbReference type="Pfam" id="PF04895"/>
    </source>
</evidence>
<comment type="caution">
    <text evidence="1">Lacks conserved residue(s) required for the propagation of feature annotation.</text>
</comment>
<sequence length="399" mass="44388">MVVRIPSSLCAECKGRRRLCGLPECPLLDRQRSLKPVLKIAGREIYGASPPSVVVGESGYPRVSVMLGVPPGKSGDESREFEDPMGWWGRAQLRDILGLRASMVASAARVDARNPLRLYEQELSVAASSLRPVDVEVKADGPPVGGVSMDPLDLPHPPLVRAVGVRVSGSPLLPRRLEQLIFDDLSADRAVLELSGAGVDVYTIIRAFSMGLLGERRRRRLVPTRWAITAVDTIIGNDLLRRVRSMPWVTAHELYFTEYLWNRFAVLISPGPLSVAWVEIWHPFTPWASGEPAVVIDRENWRGEVKFLDGGYQAARLSLLRYLESRGRSGSVIIIREVLPEYYVTVGNWHIRESMSHVFQNMVARGEGAPEAVKALFKYDVSGILRQLMGKQASIMNYL</sequence>
<evidence type="ECO:0000256" key="1">
    <source>
        <dbReference type="HAMAP-Rule" id="MF_02096"/>
    </source>
</evidence>
<dbReference type="InterPro" id="IPR006979">
    <property type="entry name" value="Nre_C"/>
</dbReference>
<organism evidence="4 5">
    <name type="scientific">Thermocladium modestius</name>
    <dbReference type="NCBI Taxonomy" id="62609"/>
    <lineage>
        <taxon>Archaea</taxon>
        <taxon>Thermoproteota</taxon>
        <taxon>Thermoprotei</taxon>
        <taxon>Thermoproteales</taxon>
        <taxon>Thermoproteaceae</taxon>
        <taxon>Thermocladium</taxon>
    </lineage>
</organism>
<dbReference type="InterPro" id="IPR006978">
    <property type="entry name" value="Nre_N"/>
</dbReference>
<name>A0A830GRF5_9CREN</name>
<reference evidence="4" key="2">
    <citation type="submission" date="2020-09" db="EMBL/GenBank/DDBJ databases">
        <authorList>
            <person name="Sun Q."/>
            <person name="Ohkuma M."/>
        </authorList>
    </citation>
    <scope>NUCLEOTIDE SEQUENCE</scope>
    <source>
        <strain evidence="4">JCM 10088</strain>
    </source>
</reference>
<keyword evidence="5" id="KW-1185">Reference proteome</keyword>
<proteinExistence type="inferred from homology"/>
<dbReference type="AlphaFoldDB" id="A0A830GRF5"/>
<comment type="similarity">
    <text evidence="1">Belongs to the Nre family.</text>
</comment>
<feature type="domain" description="Archaeal Nre C-terminal" evidence="3">
    <location>
        <begin position="306"/>
        <end position="376"/>
    </location>
</feature>
<gene>
    <name evidence="4" type="ORF">GCM10007981_03420</name>
</gene>
<comment type="caution">
    <text evidence="4">The sequence shown here is derived from an EMBL/GenBank/DDBJ whole genome shotgun (WGS) entry which is preliminary data.</text>
</comment>
<accession>A0A830GRF5</accession>
<reference evidence="4" key="1">
    <citation type="journal article" date="2014" name="Int. J. Syst. Evol. Microbiol.">
        <title>Complete genome sequence of Corynebacterium casei LMG S-19264T (=DSM 44701T), isolated from a smear-ripened cheese.</title>
        <authorList>
            <consortium name="US DOE Joint Genome Institute (JGI-PGF)"/>
            <person name="Walter F."/>
            <person name="Albersmeier A."/>
            <person name="Kalinowski J."/>
            <person name="Ruckert C."/>
        </authorList>
    </citation>
    <scope>NUCLEOTIDE SEQUENCE</scope>
    <source>
        <strain evidence="4">JCM 10088</strain>
    </source>
</reference>
<dbReference type="Proteomes" id="UP000610960">
    <property type="component" value="Unassembled WGS sequence"/>
</dbReference>
<dbReference type="GO" id="GO:0006281">
    <property type="term" value="P:DNA repair"/>
    <property type="evidence" value="ECO:0007669"/>
    <property type="project" value="UniProtKB-UniRule"/>
</dbReference>
<dbReference type="RefSeq" id="WP_188595733.1">
    <property type="nucleotide sequence ID" value="NZ_BMNL01000001.1"/>
</dbReference>
<evidence type="ECO:0000313" key="4">
    <source>
        <dbReference type="EMBL" id="GGP19497.1"/>
    </source>
</evidence>
<dbReference type="OrthoDB" id="6609at2157"/>
<protein>
    <recommendedName>
        <fullName evidence="1">DNA repair protein</fullName>
    </recommendedName>
</protein>
<dbReference type="EMBL" id="BMNL01000001">
    <property type="protein sequence ID" value="GGP19497.1"/>
    <property type="molecule type" value="Genomic_DNA"/>
</dbReference>
<dbReference type="Pfam" id="PF04894">
    <property type="entry name" value="Nre_N"/>
    <property type="match status" value="1"/>
</dbReference>
<evidence type="ECO:0000259" key="2">
    <source>
        <dbReference type="Pfam" id="PF04894"/>
    </source>
</evidence>
<dbReference type="PANTHER" id="PTHR38136">
    <property type="entry name" value="DNA REPAIR PROTEIN"/>
    <property type="match status" value="1"/>
</dbReference>
<comment type="function">
    <text evidence="1">Involved in DNA damage repair.</text>
</comment>